<dbReference type="Pfam" id="PF07797">
    <property type="entry name" value="DUF1639"/>
    <property type="match status" value="1"/>
</dbReference>
<accession>A0AAN7MEG3</accession>
<reference evidence="2 3" key="1">
    <citation type="journal article" date="2023" name="Hortic Res">
        <title>Pangenome of water caltrop reveals structural variations and asymmetric subgenome divergence after allopolyploidization.</title>
        <authorList>
            <person name="Zhang X."/>
            <person name="Chen Y."/>
            <person name="Wang L."/>
            <person name="Yuan Y."/>
            <person name="Fang M."/>
            <person name="Shi L."/>
            <person name="Lu R."/>
            <person name="Comes H.P."/>
            <person name="Ma Y."/>
            <person name="Chen Y."/>
            <person name="Huang G."/>
            <person name="Zhou Y."/>
            <person name="Zheng Z."/>
            <person name="Qiu Y."/>
        </authorList>
    </citation>
    <scope>NUCLEOTIDE SEQUENCE [LARGE SCALE GENOMIC DNA]</scope>
    <source>
        <strain evidence="2">F231</strain>
    </source>
</reference>
<evidence type="ECO:0000256" key="1">
    <source>
        <dbReference type="SAM" id="MobiDB-lite"/>
    </source>
</evidence>
<dbReference type="PANTHER" id="PTHR33130:SF40">
    <property type="entry name" value="CHROMOGRANIN (DUF1639)"/>
    <property type="match status" value="1"/>
</dbReference>
<feature type="region of interest" description="Disordered" evidence="1">
    <location>
        <begin position="82"/>
        <end position="154"/>
    </location>
</feature>
<dbReference type="InterPro" id="IPR012438">
    <property type="entry name" value="DUF1639"/>
</dbReference>
<comment type="caution">
    <text evidence="2">The sequence shown here is derived from an EMBL/GenBank/DDBJ whole genome shotgun (WGS) entry which is preliminary data.</text>
</comment>
<sequence>MATAPAKSQPLHNFSLPSLLRWGGGSSNHHQRFGRSAPPGDSPVVEADSGRNESDHDSLSPWVGSRKSHQFIFSAVGSENLGKLHSHSKEMKVENQAIGSRNERMSTKNGEKESDEAYDTEPEPLDGEAVQRPWNLRPRRSNPSTKDAEYSNVFTAAAQSPGDYHISKSLRLRGLADSSAAAGGERKEKRKLWIALSKEEIEEDMFVMTGSRPARRPKKRPKHVQKVHNAIFPGLWLVGISADDYRLADAQTKK</sequence>
<feature type="compositionally biased region" description="Basic and acidic residues" evidence="1">
    <location>
        <begin position="101"/>
        <end position="112"/>
    </location>
</feature>
<evidence type="ECO:0000313" key="2">
    <source>
        <dbReference type="EMBL" id="KAK4803904.1"/>
    </source>
</evidence>
<proteinExistence type="predicted"/>
<dbReference type="AlphaFoldDB" id="A0AAN7MEG3"/>
<feature type="region of interest" description="Disordered" evidence="1">
    <location>
        <begin position="1"/>
        <end position="64"/>
    </location>
</feature>
<protein>
    <submittedName>
        <fullName evidence="2">Uncharacterized protein</fullName>
    </submittedName>
</protein>
<keyword evidence="3" id="KW-1185">Reference proteome</keyword>
<feature type="compositionally biased region" description="Basic and acidic residues" evidence="1">
    <location>
        <begin position="48"/>
        <end position="58"/>
    </location>
</feature>
<dbReference type="Proteomes" id="UP001346149">
    <property type="component" value="Unassembled WGS sequence"/>
</dbReference>
<evidence type="ECO:0000313" key="3">
    <source>
        <dbReference type="Proteomes" id="UP001346149"/>
    </source>
</evidence>
<organism evidence="2 3">
    <name type="scientific">Trapa natans</name>
    <name type="common">Water chestnut</name>
    <dbReference type="NCBI Taxonomy" id="22666"/>
    <lineage>
        <taxon>Eukaryota</taxon>
        <taxon>Viridiplantae</taxon>
        <taxon>Streptophyta</taxon>
        <taxon>Embryophyta</taxon>
        <taxon>Tracheophyta</taxon>
        <taxon>Spermatophyta</taxon>
        <taxon>Magnoliopsida</taxon>
        <taxon>eudicotyledons</taxon>
        <taxon>Gunneridae</taxon>
        <taxon>Pentapetalae</taxon>
        <taxon>rosids</taxon>
        <taxon>malvids</taxon>
        <taxon>Myrtales</taxon>
        <taxon>Lythraceae</taxon>
        <taxon>Trapa</taxon>
    </lineage>
</organism>
<dbReference type="EMBL" id="JAXQNO010000001">
    <property type="protein sequence ID" value="KAK4803904.1"/>
    <property type="molecule type" value="Genomic_DNA"/>
</dbReference>
<dbReference type="PANTHER" id="PTHR33130">
    <property type="entry name" value="PUTATIVE (DUF1639)-RELATED"/>
    <property type="match status" value="1"/>
</dbReference>
<feature type="compositionally biased region" description="Acidic residues" evidence="1">
    <location>
        <begin position="113"/>
        <end position="126"/>
    </location>
</feature>
<gene>
    <name evidence="2" type="ORF">SAY86_003721</name>
</gene>
<name>A0AAN7MEG3_TRANT</name>